<keyword evidence="2" id="KW-0732">Signal</keyword>
<dbReference type="GO" id="GO:0015288">
    <property type="term" value="F:porin activity"/>
    <property type="evidence" value="ECO:0007669"/>
    <property type="project" value="InterPro"/>
</dbReference>
<dbReference type="OrthoDB" id="545475at2"/>
<dbReference type="InterPro" id="IPR038673">
    <property type="entry name" value="OprB_sf"/>
</dbReference>
<dbReference type="PANTHER" id="PTHR37944:SF1">
    <property type="entry name" value="PORIN B"/>
    <property type="match status" value="1"/>
</dbReference>
<organism evidence="3 4">
    <name type="scientific">Stenotrophomonas terrae</name>
    <dbReference type="NCBI Taxonomy" id="405446"/>
    <lineage>
        <taxon>Bacteria</taxon>
        <taxon>Pseudomonadati</taxon>
        <taxon>Pseudomonadota</taxon>
        <taxon>Gammaproteobacteria</taxon>
        <taxon>Lysobacterales</taxon>
        <taxon>Lysobacteraceae</taxon>
        <taxon>Stenotrophomonas</taxon>
    </lineage>
</organism>
<dbReference type="GO" id="GO:0016020">
    <property type="term" value="C:membrane"/>
    <property type="evidence" value="ECO:0007669"/>
    <property type="project" value="InterPro"/>
</dbReference>
<name>A0A0R0CIE8_9GAMM</name>
<dbReference type="PROSITE" id="PS51257">
    <property type="entry name" value="PROKAR_LIPOPROTEIN"/>
    <property type="match status" value="1"/>
</dbReference>
<feature type="signal peptide" evidence="2">
    <location>
        <begin position="1"/>
        <end position="29"/>
    </location>
</feature>
<dbReference type="AlphaFoldDB" id="A0A0R0CIE8"/>
<sequence>MSKRVLVSAVLPAAVLSVFGCLGTGSAMAAEQQDGPSAWMLGNWGGARTRLQERGYDFNIGYVGEVAGLLDGGYRDDHIGRYSHQFAAGMHMDLEKVFGWHAAEFQVSITERGGRNLSNVGIADPRAGQLSSVQEVWGRGQRWRLTQLWFKQKYFGDRLDLKLGRFGEGEDFNSFPCDFQNLVLCGSQMGNWAGSVWYNWPVSQWAIRAKVTLARDLALQVGAYEQNPLLLDPRRGFTFSTRGRAGTLMPVELVWSPPKLVGGLPGEYRLGYFRSTARATDVYLDVDGLPQAITGNAFRQRSGKHGAWFTAQQQLTRVDGDASRGLSVFGNLTIHDKATNTVDGFQQLGVVYRGPFNARPRDDIGFGVGRIHVNDRLARQQRLLNTVNQVDTFSDPLYQPVQRTEYNAEVYYGVHVKDWLTVRPNLQYVKDPGGVGEVDSALVLGIKLQVVL</sequence>
<dbReference type="PATRIC" id="fig|405446.3.peg.406"/>
<dbReference type="Pfam" id="PF04966">
    <property type="entry name" value="OprB"/>
    <property type="match status" value="1"/>
</dbReference>
<evidence type="ECO:0000256" key="2">
    <source>
        <dbReference type="RuleBase" id="RU363072"/>
    </source>
</evidence>
<dbReference type="InterPro" id="IPR007049">
    <property type="entry name" value="Carb-sel_porin_OprB"/>
</dbReference>
<evidence type="ECO:0000313" key="3">
    <source>
        <dbReference type="EMBL" id="KRG69708.1"/>
    </source>
</evidence>
<dbReference type="Proteomes" id="UP000051863">
    <property type="component" value="Unassembled WGS sequence"/>
</dbReference>
<dbReference type="PANTHER" id="PTHR37944">
    <property type="entry name" value="PORIN B"/>
    <property type="match status" value="1"/>
</dbReference>
<dbReference type="EMBL" id="LDJJ01000015">
    <property type="protein sequence ID" value="KRG69708.1"/>
    <property type="molecule type" value="Genomic_DNA"/>
</dbReference>
<accession>A0A0R0CIE8</accession>
<keyword evidence="4" id="KW-1185">Reference proteome</keyword>
<dbReference type="GO" id="GO:0008643">
    <property type="term" value="P:carbohydrate transport"/>
    <property type="evidence" value="ECO:0007669"/>
    <property type="project" value="InterPro"/>
</dbReference>
<comment type="caution">
    <text evidence="3">The sequence shown here is derived from an EMBL/GenBank/DDBJ whole genome shotgun (WGS) entry which is preliminary data.</text>
</comment>
<dbReference type="Gene3D" id="2.40.160.180">
    <property type="entry name" value="Carbohydrate-selective porin OprB"/>
    <property type="match status" value="1"/>
</dbReference>
<comment type="similarity">
    <text evidence="1 2">Belongs to the OprB family.</text>
</comment>
<protein>
    <submittedName>
        <fullName evidence="3">Porin</fullName>
    </submittedName>
</protein>
<evidence type="ECO:0000313" key="4">
    <source>
        <dbReference type="Proteomes" id="UP000051863"/>
    </source>
</evidence>
<feature type="chain" id="PRO_5007229009" evidence="2">
    <location>
        <begin position="30"/>
        <end position="452"/>
    </location>
</feature>
<proteinExistence type="inferred from homology"/>
<dbReference type="InterPro" id="IPR052932">
    <property type="entry name" value="OprB_Porin"/>
</dbReference>
<evidence type="ECO:0000256" key="1">
    <source>
        <dbReference type="ARBA" id="ARBA00008769"/>
    </source>
</evidence>
<reference evidence="3 4" key="1">
    <citation type="submission" date="2015-05" db="EMBL/GenBank/DDBJ databases">
        <title>Genome sequencing and analysis of members of genus Stenotrophomonas.</title>
        <authorList>
            <person name="Patil P.P."/>
            <person name="Midha S."/>
            <person name="Patil P.B."/>
        </authorList>
    </citation>
    <scope>NUCLEOTIDE SEQUENCE [LARGE SCALE GENOMIC DNA]</scope>
    <source>
        <strain evidence="3 4">DSM 18941</strain>
    </source>
</reference>
<gene>
    <name evidence="3" type="ORF">ABB27_05415</name>
</gene>